<evidence type="ECO:0000259" key="3">
    <source>
        <dbReference type="SMART" id="SM00849"/>
    </source>
</evidence>
<evidence type="ECO:0000256" key="1">
    <source>
        <dbReference type="SAM" id="MobiDB-lite"/>
    </source>
</evidence>
<organism evidence="4 5">
    <name type="scientific">Allobacillus salarius</name>
    <dbReference type="NCBI Taxonomy" id="1955272"/>
    <lineage>
        <taxon>Bacteria</taxon>
        <taxon>Bacillati</taxon>
        <taxon>Bacillota</taxon>
        <taxon>Bacilli</taxon>
        <taxon>Bacillales</taxon>
        <taxon>Bacillaceae</taxon>
        <taxon>Allobacillus</taxon>
    </lineage>
</organism>
<dbReference type="InterPro" id="IPR036866">
    <property type="entry name" value="RibonucZ/Hydroxyglut_hydro"/>
</dbReference>
<feature type="chain" id="PRO_5022105071" evidence="2">
    <location>
        <begin position="23"/>
        <end position="398"/>
    </location>
</feature>
<dbReference type="PANTHER" id="PTHR30619:SF7">
    <property type="entry name" value="BETA-LACTAMASE DOMAIN PROTEIN"/>
    <property type="match status" value="1"/>
</dbReference>
<dbReference type="InterPro" id="IPR001279">
    <property type="entry name" value="Metallo-B-lactamas"/>
</dbReference>
<proteinExistence type="predicted"/>
<dbReference type="PROSITE" id="PS51257">
    <property type="entry name" value="PROKAR_LIPOPROTEIN"/>
    <property type="match status" value="1"/>
</dbReference>
<dbReference type="Proteomes" id="UP000316425">
    <property type="component" value="Unassembled WGS sequence"/>
</dbReference>
<dbReference type="InterPro" id="IPR035681">
    <property type="entry name" value="ComA-like_MBL"/>
</dbReference>
<feature type="domain" description="Metallo-beta-lactamase" evidence="3">
    <location>
        <begin position="70"/>
        <end position="265"/>
    </location>
</feature>
<dbReference type="SUPFAM" id="SSF81585">
    <property type="entry name" value="PsbU/PolX domain-like"/>
    <property type="match status" value="1"/>
</dbReference>
<evidence type="ECO:0000313" key="4">
    <source>
        <dbReference type="EMBL" id="TSJ65667.1"/>
    </source>
</evidence>
<dbReference type="InterPro" id="IPR052159">
    <property type="entry name" value="Competence_DNA_uptake"/>
</dbReference>
<protein>
    <submittedName>
        <fullName evidence="4">MBL fold metallo-hydrolase</fullName>
    </submittedName>
</protein>
<dbReference type="EMBL" id="VMHE01000008">
    <property type="protein sequence ID" value="TSJ65667.1"/>
    <property type="molecule type" value="Genomic_DNA"/>
</dbReference>
<feature type="signal peptide" evidence="2">
    <location>
        <begin position="1"/>
        <end position="22"/>
    </location>
</feature>
<dbReference type="PANTHER" id="PTHR30619">
    <property type="entry name" value="DNA INTERNALIZATION/COMPETENCE PROTEIN COMEC/REC2"/>
    <property type="match status" value="1"/>
</dbReference>
<evidence type="ECO:0000313" key="5">
    <source>
        <dbReference type="Proteomes" id="UP000316425"/>
    </source>
</evidence>
<sequence>MKKITLLLLTFLILVSCSELTANEKDVEEKSNDALVVENTEENNQADEDANNSTANPEGKLTVHYIDVGQGDATLLQTVEGEETFNLLIDAGDWTGDEVVPYLQSQSVESLDVVIGTHIHADHIGQLDEVIKNFPVDEVWMTGNVHTTGAFENVLAAIEQSEASYVEPRSGEEFEIGPFLVEVYHPTELSGDFNDDSISTRVTYGDVSFLFTGDAEAGAEEEMLANGFDLDADIFQLGHHGSSTSNTPAFVQAVSPDVAIYSAGLDNDYGHPHYETVELMKKMGIDLYGTDAHGTIVVESDGKRFSVQTDREASIEREKPDFLKDNDEDSARSSDECIDINSASLEDLYDIIHIDEARAAELVELRPHHSLNGLKRIYGIGDGRLADIKEEGLACVKE</sequence>
<gene>
    <name evidence="4" type="ORF">FPQ13_06340</name>
</gene>
<accession>A0A556PMQ3</accession>
<dbReference type="CDD" id="cd07731">
    <property type="entry name" value="ComA-like_MBL-fold"/>
    <property type="match status" value="1"/>
</dbReference>
<dbReference type="GO" id="GO:0016787">
    <property type="term" value="F:hydrolase activity"/>
    <property type="evidence" value="ECO:0007669"/>
    <property type="project" value="UniProtKB-KW"/>
</dbReference>
<feature type="region of interest" description="Disordered" evidence="1">
    <location>
        <begin position="311"/>
        <end position="334"/>
    </location>
</feature>
<name>A0A556PMQ3_9BACI</name>
<dbReference type="RefSeq" id="WP_144088492.1">
    <property type="nucleotide sequence ID" value="NZ_VMHE01000008.1"/>
</dbReference>
<keyword evidence="5" id="KW-1185">Reference proteome</keyword>
<keyword evidence="4" id="KW-0378">Hydrolase</keyword>
<keyword evidence="2" id="KW-0732">Signal</keyword>
<dbReference type="AlphaFoldDB" id="A0A556PMQ3"/>
<dbReference type="Gene3D" id="3.60.15.10">
    <property type="entry name" value="Ribonuclease Z/Hydroxyacylglutathione hydrolase-like"/>
    <property type="match status" value="1"/>
</dbReference>
<dbReference type="SUPFAM" id="SSF56281">
    <property type="entry name" value="Metallo-hydrolase/oxidoreductase"/>
    <property type="match status" value="1"/>
</dbReference>
<dbReference type="Pfam" id="PF00753">
    <property type="entry name" value="Lactamase_B"/>
    <property type="match status" value="1"/>
</dbReference>
<dbReference type="OrthoDB" id="9761531at2"/>
<evidence type="ECO:0000256" key="2">
    <source>
        <dbReference type="SAM" id="SignalP"/>
    </source>
</evidence>
<dbReference type="Gene3D" id="1.10.150.320">
    <property type="entry name" value="Photosystem II 12 kDa extrinsic protein"/>
    <property type="match status" value="1"/>
</dbReference>
<dbReference type="SMART" id="SM00849">
    <property type="entry name" value="Lactamase_B"/>
    <property type="match status" value="1"/>
</dbReference>
<comment type="caution">
    <text evidence="4">The sequence shown here is derived from an EMBL/GenBank/DDBJ whole genome shotgun (WGS) entry which is preliminary data.</text>
</comment>
<reference evidence="4 5" key="1">
    <citation type="submission" date="2019-07" db="EMBL/GenBank/DDBJ databases">
        <title>Allobacillus sp. nov. SKP isolated from shrimp paste of Euphausiacea.</title>
        <authorList>
            <person name="Kanchanasin P."/>
            <person name="Tanasupawat S."/>
            <person name="Shi W."/>
            <person name="Wu L."/>
            <person name="Ma J."/>
        </authorList>
    </citation>
    <scope>NUCLEOTIDE SEQUENCE [LARGE SCALE GENOMIC DNA]</scope>
    <source>
        <strain evidence="4 5">SKP4-8</strain>
    </source>
</reference>